<keyword evidence="1" id="KW-0732">Signal</keyword>
<comment type="caution">
    <text evidence="2">The sequence shown here is derived from an EMBL/GenBank/DDBJ whole genome shotgun (WGS) entry which is preliminary data.</text>
</comment>
<dbReference type="Proteomes" id="UP000318431">
    <property type="component" value="Unassembled WGS sequence"/>
</dbReference>
<evidence type="ECO:0000313" key="3">
    <source>
        <dbReference type="Proteomes" id="UP000318431"/>
    </source>
</evidence>
<dbReference type="RefSeq" id="WP_229474844.1">
    <property type="nucleotide sequence ID" value="NZ_VLLB01000010.1"/>
</dbReference>
<feature type="chain" id="PRO_5021758766" description="Lipoprotein" evidence="1">
    <location>
        <begin position="28"/>
        <end position="290"/>
    </location>
</feature>
<dbReference type="Pfam" id="PF19795">
    <property type="entry name" value="DUF6279"/>
    <property type="match status" value="1"/>
</dbReference>
<feature type="signal peptide" evidence="1">
    <location>
        <begin position="1"/>
        <end position="27"/>
    </location>
</feature>
<organism evidence="2 3">
    <name type="scientific">Pseudoduganella lurida</name>
    <dbReference type="NCBI Taxonomy" id="1036180"/>
    <lineage>
        <taxon>Bacteria</taxon>
        <taxon>Pseudomonadati</taxon>
        <taxon>Pseudomonadota</taxon>
        <taxon>Betaproteobacteria</taxon>
        <taxon>Burkholderiales</taxon>
        <taxon>Oxalobacteraceae</taxon>
        <taxon>Telluria group</taxon>
        <taxon>Pseudoduganella</taxon>
    </lineage>
</organism>
<accession>A0A562QYM9</accession>
<dbReference type="AlphaFoldDB" id="A0A562QYM9"/>
<proteinExistence type="predicted"/>
<protein>
    <recommendedName>
        <fullName evidence="4">Lipoprotein</fullName>
    </recommendedName>
</protein>
<evidence type="ECO:0000256" key="1">
    <source>
        <dbReference type="SAM" id="SignalP"/>
    </source>
</evidence>
<dbReference type="InterPro" id="IPR016875">
    <property type="entry name" value="UCP028200"/>
</dbReference>
<dbReference type="EMBL" id="VLLB01000010">
    <property type="protein sequence ID" value="TWI61915.1"/>
    <property type="molecule type" value="Genomic_DNA"/>
</dbReference>
<keyword evidence="3" id="KW-1185">Reference proteome</keyword>
<sequence length="290" mass="34053">MQSRSFRTWCAIALLAVLAACSSLKLAYNNGDTLLYWWLDNYVDFDGDQRAEVKKDIDNLFRWHRKTQLQDYTQFLQRAQKQLQSNPSPADLRADYDDIRARTQALLVKAAPDIADLALSLKPEQLDQMEKKFEKNNVKFRKENMKGSRDDQNEFRYKKSMEQFELWFGTFTSEQKAIIRKASDARPLDNNIWFDERQRRQRNVLNLARKIVQEKPSREQATAQIQALIRDSFSRMDNSERKPFFDSYTNSTIELVHTVIRIATPEQKAHAQKRMQGWIGDFSTLAAEVK</sequence>
<reference evidence="2 3" key="1">
    <citation type="journal article" date="2015" name="Stand. Genomic Sci.">
        <title>Genomic Encyclopedia of Bacterial and Archaeal Type Strains, Phase III: the genomes of soil and plant-associated and newly described type strains.</title>
        <authorList>
            <person name="Whitman W.B."/>
            <person name="Woyke T."/>
            <person name="Klenk H.P."/>
            <person name="Zhou Y."/>
            <person name="Lilburn T.G."/>
            <person name="Beck B.J."/>
            <person name="De Vos P."/>
            <person name="Vandamme P."/>
            <person name="Eisen J.A."/>
            <person name="Garrity G."/>
            <person name="Hugenholtz P."/>
            <person name="Kyrpides N.C."/>
        </authorList>
    </citation>
    <scope>NUCLEOTIDE SEQUENCE [LARGE SCALE GENOMIC DNA]</scope>
    <source>
        <strain evidence="2 3">CGMCC 1.10822</strain>
    </source>
</reference>
<evidence type="ECO:0000313" key="2">
    <source>
        <dbReference type="EMBL" id="TWI61915.1"/>
    </source>
</evidence>
<evidence type="ECO:0008006" key="4">
    <source>
        <dbReference type="Google" id="ProtNLM"/>
    </source>
</evidence>
<dbReference type="PIRSF" id="PIRSF028200">
    <property type="entry name" value="UCP028200"/>
    <property type="match status" value="1"/>
</dbReference>
<dbReference type="PROSITE" id="PS51257">
    <property type="entry name" value="PROKAR_LIPOPROTEIN"/>
    <property type="match status" value="1"/>
</dbReference>
<name>A0A562QYM9_9BURK</name>
<gene>
    <name evidence="2" type="ORF">IP91_04514</name>
</gene>